<keyword evidence="3 7" id="KW-1134">Transmembrane beta strand</keyword>
<dbReference type="InterPro" id="IPR039426">
    <property type="entry name" value="TonB-dep_rcpt-like"/>
</dbReference>
<dbReference type="Pfam" id="PF25183">
    <property type="entry name" value="OMP_b-brl_4"/>
    <property type="match status" value="2"/>
</dbReference>
<keyword evidence="5 7" id="KW-0472">Membrane</keyword>
<dbReference type="PANTHER" id="PTHR30069">
    <property type="entry name" value="TONB-DEPENDENT OUTER MEMBRANE RECEPTOR"/>
    <property type="match status" value="1"/>
</dbReference>
<feature type="domain" description="TonB-dependent transporter Oar-like beta-barrel" evidence="9">
    <location>
        <begin position="388"/>
        <end position="641"/>
    </location>
</feature>
<dbReference type="GO" id="GO:0009279">
    <property type="term" value="C:cell outer membrane"/>
    <property type="evidence" value="ECO:0007669"/>
    <property type="project" value="UniProtKB-SubCell"/>
</dbReference>
<keyword evidence="4 7" id="KW-0812">Transmembrane</keyword>
<keyword evidence="2 7" id="KW-0813">Transport</keyword>
<dbReference type="InterPro" id="IPR057601">
    <property type="entry name" value="Oar-like_b-barrel"/>
</dbReference>
<evidence type="ECO:0000256" key="1">
    <source>
        <dbReference type="ARBA" id="ARBA00004571"/>
    </source>
</evidence>
<comment type="similarity">
    <text evidence="7">Belongs to the TonB-dependent receptor family.</text>
</comment>
<dbReference type="PROSITE" id="PS52016">
    <property type="entry name" value="TONB_DEPENDENT_REC_3"/>
    <property type="match status" value="1"/>
</dbReference>
<dbReference type="InterPro" id="IPR036942">
    <property type="entry name" value="Beta-barrel_TonB_sf"/>
</dbReference>
<dbReference type="Gene3D" id="2.40.170.20">
    <property type="entry name" value="TonB-dependent receptor, beta-barrel domain"/>
    <property type="match status" value="1"/>
</dbReference>
<name>A0A328P280_9GAMM</name>
<keyword evidence="6 7" id="KW-0998">Cell outer membrane</keyword>
<dbReference type="GO" id="GO:0044718">
    <property type="term" value="P:siderophore transmembrane transport"/>
    <property type="evidence" value="ECO:0007669"/>
    <property type="project" value="TreeGrafter"/>
</dbReference>
<dbReference type="Pfam" id="PF07715">
    <property type="entry name" value="Plug"/>
    <property type="match status" value="1"/>
</dbReference>
<evidence type="ECO:0000259" key="9">
    <source>
        <dbReference type="Pfam" id="PF25183"/>
    </source>
</evidence>
<evidence type="ECO:0000256" key="3">
    <source>
        <dbReference type="ARBA" id="ARBA00022452"/>
    </source>
</evidence>
<protein>
    <submittedName>
        <fullName evidence="10">Oar protein</fullName>
    </submittedName>
</protein>
<feature type="domain" description="TonB-dependent transporter Oar-like beta-barrel" evidence="9">
    <location>
        <begin position="642"/>
        <end position="939"/>
    </location>
</feature>
<dbReference type="GO" id="GO:0015344">
    <property type="term" value="F:siderophore uptake transmembrane transporter activity"/>
    <property type="evidence" value="ECO:0007669"/>
    <property type="project" value="TreeGrafter"/>
</dbReference>
<organism evidence="10 11">
    <name type="scientific">Dyella jiangningensis</name>
    <dbReference type="NCBI Taxonomy" id="1379159"/>
    <lineage>
        <taxon>Bacteria</taxon>
        <taxon>Pseudomonadati</taxon>
        <taxon>Pseudomonadota</taxon>
        <taxon>Gammaproteobacteria</taxon>
        <taxon>Lysobacterales</taxon>
        <taxon>Rhodanobacteraceae</taxon>
        <taxon>Dyella</taxon>
    </lineage>
</organism>
<comment type="subcellular location">
    <subcellularLocation>
        <location evidence="1 7">Cell outer membrane</location>
        <topology evidence="1 7">Multi-pass membrane protein</topology>
    </subcellularLocation>
</comment>
<dbReference type="SUPFAM" id="SSF49452">
    <property type="entry name" value="Starch-binding domain-like"/>
    <property type="match status" value="1"/>
</dbReference>
<reference evidence="10 11" key="1">
    <citation type="journal article" date="2018" name="Genet. Mol. Biol.">
        <title>The genome sequence of Dyella jiangningensis FCAV SCS01 from a lignocellulose-decomposing microbial consortium metagenome reveals potential for biotechnological applications.</title>
        <authorList>
            <person name="Desiderato J.G."/>
            <person name="Alvarenga D.O."/>
            <person name="Constancio M.T.L."/>
            <person name="Alves L.M.C."/>
            <person name="Varani A.M."/>
        </authorList>
    </citation>
    <scope>NUCLEOTIDE SEQUENCE [LARGE SCALE GENOMIC DNA]</scope>
    <source>
        <strain evidence="10 11">FCAV SCS01</strain>
    </source>
</reference>
<evidence type="ECO:0000313" key="11">
    <source>
        <dbReference type="Proteomes" id="UP000248926"/>
    </source>
</evidence>
<evidence type="ECO:0000256" key="4">
    <source>
        <dbReference type="ARBA" id="ARBA00022692"/>
    </source>
</evidence>
<evidence type="ECO:0000256" key="6">
    <source>
        <dbReference type="ARBA" id="ARBA00023237"/>
    </source>
</evidence>
<evidence type="ECO:0000313" key="10">
    <source>
        <dbReference type="EMBL" id="RAO76277.1"/>
    </source>
</evidence>
<dbReference type="AlphaFoldDB" id="A0A328P280"/>
<accession>A0A328P280</accession>
<dbReference type="InterPro" id="IPR037066">
    <property type="entry name" value="Plug_dom_sf"/>
</dbReference>
<dbReference type="GO" id="GO:0030246">
    <property type="term" value="F:carbohydrate binding"/>
    <property type="evidence" value="ECO:0007669"/>
    <property type="project" value="InterPro"/>
</dbReference>
<proteinExistence type="inferred from homology"/>
<comment type="caution">
    <text evidence="10">The sequence shown here is derived from an EMBL/GenBank/DDBJ whole genome shotgun (WGS) entry which is preliminary data.</text>
</comment>
<dbReference type="OrthoDB" id="9768147at2"/>
<keyword evidence="11" id="KW-1185">Reference proteome</keyword>
<dbReference type="Gene3D" id="2.170.130.10">
    <property type="entry name" value="TonB-dependent receptor, plug domain"/>
    <property type="match status" value="1"/>
</dbReference>
<evidence type="ECO:0000256" key="5">
    <source>
        <dbReference type="ARBA" id="ARBA00023136"/>
    </source>
</evidence>
<evidence type="ECO:0000256" key="7">
    <source>
        <dbReference type="PROSITE-ProRule" id="PRU01360"/>
    </source>
</evidence>
<dbReference type="InterPro" id="IPR012910">
    <property type="entry name" value="Plug_dom"/>
</dbReference>
<dbReference type="InterPro" id="IPR013784">
    <property type="entry name" value="Carb-bd-like_fold"/>
</dbReference>
<dbReference type="PANTHER" id="PTHR30069:SF46">
    <property type="entry name" value="OAR PROTEIN"/>
    <property type="match status" value="1"/>
</dbReference>
<evidence type="ECO:0000256" key="2">
    <source>
        <dbReference type="ARBA" id="ARBA00022448"/>
    </source>
</evidence>
<dbReference type="Proteomes" id="UP000248926">
    <property type="component" value="Unassembled WGS sequence"/>
</dbReference>
<dbReference type="EMBL" id="NFZS01000002">
    <property type="protein sequence ID" value="RAO76277.1"/>
    <property type="molecule type" value="Genomic_DNA"/>
</dbReference>
<evidence type="ECO:0000259" key="8">
    <source>
        <dbReference type="Pfam" id="PF07715"/>
    </source>
</evidence>
<sequence>MHRGAGVPTPAWGFDFSERCHWSGHRFPRGHGLPPAAATSPLRPENQDLNKQIALSPRTLTVALAALLTLGTSPAFAQSTTGSIFGQVPAANGETVQIKSATGITRTVAVDDRGRYVASELPLGTYTVSLLRDGSVVDTRNDISLRVGAGTEVSFETAAAKELGAVSVSASTAPQIDVTSVDSRTVITAQELARLPLGRSAEAIALLAPGVTGNSGGYTGPTGQSLVSFGGSAASENAYYINGFNTTESQRGLGGLTLPYGAIEQQEIYTGGYSAQYGRSDGGVINMVGKRGTNEWHFGGQVLWEPAFAQSDARNTYYTNGLPASPVAGGLYDPNSRNRQWTTTVDAYVGGPLIKDKLFLFVAAEASRQEGDTVNNVSSAKPYVDYRYTTPKWYAKLDWNITDSNILEITGASSKRSTSGSIYDYDYNALSRGAYVNANDNTKTGGDLYTAKFTSYLTDRLTFSALYGKMKTVNYDVPGNYDGSLTYLTDIQNQNPAFNGGNPISNSQVTQSLFNPNRHNNSNNLRIDLSYQLGSHTLSAGIDNQNARAIDQGSQNSGPGYYWQYAYTTTPNVALIPSLGVGAPANYPNGASGYYAVQYVNSSIASVRSAQRAQYIEDKWQVTDRWLLSLGLRNDQFTDYNANGEAYIRQRSTQWAPRLGFTWDVNGDSSFKVYGNAGRYYLGLPLNPALNAAGAYVATQQYFTYSGIAADGTPIGLTPFSNPVSSNNTYGVLPDPKTVTAQNIKPEYQDEFILGFDKTLGTNWTYGAKLTQRILRTAIDDYCDVPAIENKAAQLGYTVSATNSCYLINPGRANTFTVVDDGGAYRSVSLSNAEMGFPALKRKYYALEAYLEHPFDGRWYGKVDYVFSRSYGNTEGQLRSDIQQTAASTSIDWDFPSLMSYANGAQSNDHAHQIKLYGYYQITPEWQVSGNLSIVSGNPRNCLGYYGPEQSDPNGYGSYYHWCGGQPSPPGTHRLPWNKQLDLGATYRPAFAEGKLGFSLNVFNVFNSQAILNAYPYYQISPGTPDPLYGSAVVRQQPRYVRLAATYDY</sequence>
<dbReference type="SUPFAM" id="SSF56935">
    <property type="entry name" value="Porins"/>
    <property type="match status" value="1"/>
</dbReference>
<gene>
    <name evidence="10" type="ORF">CA260_11340</name>
</gene>
<feature type="domain" description="TonB-dependent receptor plug" evidence="8">
    <location>
        <begin position="182"/>
        <end position="283"/>
    </location>
</feature>